<name>A0A0C3G366_PILCF</name>
<reference evidence="3 4" key="1">
    <citation type="submission" date="2014-04" db="EMBL/GenBank/DDBJ databases">
        <authorList>
            <consortium name="DOE Joint Genome Institute"/>
            <person name="Kuo A."/>
            <person name="Tarkka M."/>
            <person name="Buscot F."/>
            <person name="Kohler A."/>
            <person name="Nagy L.G."/>
            <person name="Floudas D."/>
            <person name="Copeland A."/>
            <person name="Barry K.W."/>
            <person name="Cichocki N."/>
            <person name="Veneault-Fourrey C."/>
            <person name="LaButti K."/>
            <person name="Lindquist E.A."/>
            <person name="Lipzen A."/>
            <person name="Lundell T."/>
            <person name="Morin E."/>
            <person name="Murat C."/>
            <person name="Sun H."/>
            <person name="Tunlid A."/>
            <person name="Henrissat B."/>
            <person name="Grigoriev I.V."/>
            <person name="Hibbett D.S."/>
            <person name="Martin F."/>
            <person name="Nordberg H.P."/>
            <person name="Cantor M.N."/>
            <person name="Hua S.X."/>
        </authorList>
    </citation>
    <scope>NUCLEOTIDE SEQUENCE [LARGE SCALE GENOMIC DNA]</scope>
    <source>
        <strain evidence="3 4">F 1598</strain>
    </source>
</reference>
<keyword evidence="1" id="KW-1133">Transmembrane helix</keyword>
<protein>
    <submittedName>
        <fullName evidence="3">Uncharacterized protein</fullName>
    </submittedName>
</protein>
<organism evidence="3 4">
    <name type="scientific">Piloderma croceum (strain F 1598)</name>
    <dbReference type="NCBI Taxonomy" id="765440"/>
    <lineage>
        <taxon>Eukaryota</taxon>
        <taxon>Fungi</taxon>
        <taxon>Dikarya</taxon>
        <taxon>Basidiomycota</taxon>
        <taxon>Agaricomycotina</taxon>
        <taxon>Agaricomycetes</taxon>
        <taxon>Agaricomycetidae</taxon>
        <taxon>Atheliales</taxon>
        <taxon>Atheliaceae</taxon>
        <taxon>Piloderma</taxon>
    </lineage>
</organism>
<dbReference type="InParanoid" id="A0A0C3G366"/>
<evidence type="ECO:0000313" key="3">
    <source>
        <dbReference type="EMBL" id="KIM86299.1"/>
    </source>
</evidence>
<feature type="chain" id="PRO_5002164624" evidence="2">
    <location>
        <begin position="23"/>
        <end position="185"/>
    </location>
</feature>
<keyword evidence="2" id="KW-0732">Signal</keyword>
<proteinExistence type="predicted"/>
<reference evidence="4" key="2">
    <citation type="submission" date="2015-01" db="EMBL/GenBank/DDBJ databases">
        <title>Evolutionary Origins and Diversification of the Mycorrhizal Mutualists.</title>
        <authorList>
            <consortium name="DOE Joint Genome Institute"/>
            <consortium name="Mycorrhizal Genomics Consortium"/>
            <person name="Kohler A."/>
            <person name="Kuo A."/>
            <person name="Nagy L.G."/>
            <person name="Floudas D."/>
            <person name="Copeland A."/>
            <person name="Barry K.W."/>
            <person name="Cichocki N."/>
            <person name="Veneault-Fourrey C."/>
            <person name="LaButti K."/>
            <person name="Lindquist E.A."/>
            <person name="Lipzen A."/>
            <person name="Lundell T."/>
            <person name="Morin E."/>
            <person name="Murat C."/>
            <person name="Riley R."/>
            <person name="Ohm R."/>
            <person name="Sun H."/>
            <person name="Tunlid A."/>
            <person name="Henrissat B."/>
            <person name="Grigoriev I.V."/>
            <person name="Hibbett D.S."/>
            <person name="Martin F."/>
        </authorList>
    </citation>
    <scope>NUCLEOTIDE SEQUENCE [LARGE SCALE GENOMIC DNA]</scope>
    <source>
        <strain evidence="4">F 1598</strain>
    </source>
</reference>
<evidence type="ECO:0000256" key="1">
    <source>
        <dbReference type="SAM" id="Phobius"/>
    </source>
</evidence>
<keyword evidence="1" id="KW-0812">Transmembrane</keyword>
<keyword evidence="1" id="KW-0472">Membrane</keyword>
<dbReference type="EMBL" id="KN832982">
    <property type="protein sequence ID" value="KIM86299.1"/>
    <property type="molecule type" value="Genomic_DNA"/>
</dbReference>
<feature type="transmembrane region" description="Helical" evidence="1">
    <location>
        <begin position="163"/>
        <end position="184"/>
    </location>
</feature>
<dbReference type="HOGENOM" id="CLU_1461848_0_0_1"/>
<sequence length="185" mass="18650">MGHFRLAIRLAWVAAAAYAAEAIILPGINIPLDGPMSANVLGVDASGRTTLELVPGSPAGSYNSANFDFTVVAGPSDMSFSFTDTFYAFGGSEYCTIIPQVAGQGQSAICTAVIGTSTAVNTITVSDINIQGIGAPPAAAVVRRTGPSEVSLSQPTQAVNGGLATSFSVGVVLLSTAVLLAGVVW</sequence>
<dbReference type="AlphaFoldDB" id="A0A0C3G366"/>
<dbReference type="Proteomes" id="UP000054166">
    <property type="component" value="Unassembled WGS sequence"/>
</dbReference>
<feature type="signal peptide" evidence="2">
    <location>
        <begin position="1"/>
        <end position="22"/>
    </location>
</feature>
<gene>
    <name evidence="3" type="ORF">PILCRDRAFT_321688</name>
</gene>
<keyword evidence="4" id="KW-1185">Reference proteome</keyword>
<accession>A0A0C3G366</accession>
<dbReference type="OrthoDB" id="4991875at2759"/>
<evidence type="ECO:0000256" key="2">
    <source>
        <dbReference type="SAM" id="SignalP"/>
    </source>
</evidence>
<evidence type="ECO:0000313" key="4">
    <source>
        <dbReference type="Proteomes" id="UP000054166"/>
    </source>
</evidence>